<evidence type="ECO:0008006" key="3">
    <source>
        <dbReference type="Google" id="ProtNLM"/>
    </source>
</evidence>
<dbReference type="EMBL" id="JAUSUF010000002">
    <property type="protein sequence ID" value="MDQ0149066.1"/>
    <property type="molecule type" value="Genomic_DNA"/>
</dbReference>
<protein>
    <recommendedName>
        <fullName evidence="3">Ground-like protein</fullName>
    </recommendedName>
</protein>
<dbReference type="Proteomes" id="UP001228504">
    <property type="component" value="Unassembled WGS sequence"/>
</dbReference>
<gene>
    <name evidence="1" type="ORF">J2S18_000996</name>
</gene>
<reference evidence="1 2" key="1">
    <citation type="submission" date="2023-07" db="EMBL/GenBank/DDBJ databases">
        <title>Genomic Encyclopedia of Type Strains, Phase IV (KMG-IV): sequencing the most valuable type-strain genomes for metagenomic binning, comparative biology and taxonomic classification.</title>
        <authorList>
            <person name="Goeker M."/>
        </authorList>
    </citation>
    <scope>NUCLEOTIDE SEQUENCE [LARGE SCALE GENOMIC DNA]</scope>
    <source>
        <strain evidence="1 2">DSM 20694</strain>
    </source>
</reference>
<proteinExistence type="predicted"/>
<name>A0ABT9UR09_9FIRM</name>
<sequence length="70" mass="7781">MSRRCHRCNSCCCNNNCLRCNNNCGFNNCCCNRGCNRGGCGFNNCGFGGNRGCFNNPLIWLLFLSGGFFF</sequence>
<keyword evidence="2" id="KW-1185">Reference proteome</keyword>
<organism evidence="1 2">
    <name type="scientific">Eubacterium multiforme</name>
    <dbReference type="NCBI Taxonomy" id="83339"/>
    <lineage>
        <taxon>Bacteria</taxon>
        <taxon>Bacillati</taxon>
        <taxon>Bacillota</taxon>
        <taxon>Clostridia</taxon>
        <taxon>Eubacteriales</taxon>
        <taxon>Eubacteriaceae</taxon>
        <taxon>Eubacterium</taxon>
    </lineage>
</organism>
<comment type="caution">
    <text evidence="1">The sequence shown here is derived from an EMBL/GenBank/DDBJ whole genome shotgun (WGS) entry which is preliminary data.</text>
</comment>
<accession>A0ABT9UR09</accession>
<evidence type="ECO:0000313" key="2">
    <source>
        <dbReference type="Proteomes" id="UP001228504"/>
    </source>
</evidence>
<evidence type="ECO:0000313" key="1">
    <source>
        <dbReference type="EMBL" id="MDQ0149066.1"/>
    </source>
</evidence>
<dbReference type="RefSeq" id="WP_307484007.1">
    <property type="nucleotide sequence ID" value="NZ_JAUSUF010000002.1"/>
</dbReference>